<dbReference type="Pfam" id="PF07872">
    <property type="entry name" value="DUF1659"/>
    <property type="match status" value="1"/>
</dbReference>
<comment type="caution">
    <text evidence="2">The sequence shown here is derived from an EMBL/GenBank/DDBJ whole genome shotgun (WGS) entry which is preliminary data.</text>
</comment>
<dbReference type="Proteomes" id="UP001596253">
    <property type="component" value="Unassembled WGS sequence"/>
</dbReference>
<keyword evidence="3" id="KW-1185">Reference proteome</keyword>
<sequence length="70" mass="7810">MNKTWMKSTLVVEMQTEDGQKHKQAFNAITQDLTDTQLTAFSTALETLTGDQLTIANVVSYYQYHAAPAV</sequence>
<reference evidence="3" key="1">
    <citation type="journal article" date="2019" name="Int. J. Syst. Evol. Microbiol.">
        <title>The Global Catalogue of Microorganisms (GCM) 10K type strain sequencing project: providing services to taxonomists for standard genome sequencing and annotation.</title>
        <authorList>
            <consortium name="The Broad Institute Genomics Platform"/>
            <consortium name="The Broad Institute Genome Sequencing Center for Infectious Disease"/>
            <person name="Wu L."/>
            <person name="Ma J."/>
        </authorList>
    </citation>
    <scope>NUCLEOTIDE SEQUENCE [LARGE SCALE GENOMIC DNA]</scope>
    <source>
        <strain evidence="3">CCM 8932</strain>
    </source>
</reference>
<accession>A0ABW1R172</accession>
<evidence type="ECO:0000313" key="3">
    <source>
        <dbReference type="Proteomes" id="UP001596253"/>
    </source>
</evidence>
<feature type="domain" description="DUF1659" evidence="1">
    <location>
        <begin position="2"/>
        <end position="60"/>
    </location>
</feature>
<dbReference type="InterPro" id="IPR012454">
    <property type="entry name" value="DUF1659"/>
</dbReference>
<evidence type="ECO:0000259" key="1">
    <source>
        <dbReference type="Pfam" id="PF07872"/>
    </source>
</evidence>
<dbReference type="RefSeq" id="WP_137635713.1">
    <property type="nucleotide sequence ID" value="NZ_BJDK01000017.1"/>
</dbReference>
<name>A0ABW1R172_9LACO</name>
<organism evidence="2 3">
    <name type="scientific">Lactiplantibacillus dongliensis</name>
    <dbReference type="NCBI Taxonomy" id="2559919"/>
    <lineage>
        <taxon>Bacteria</taxon>
        <taxon>Bacillati</taxon>
        <taxon>Bacillota</taxon>
        <taxon>Bacilli</taxon>
        <taxon>Lactobacillales</taxon>
        <taxon>Lactobacillaceae</taxon>
        <taxon>Lactiplantibacillus</taxon>
    </lineage>
</organism>
<proteinExistence type="predicted"/>
<protein>
    <recommendedName>
        <fullName evidence="1">DUF1659 domain-containing protein</fullName>
    </recommendedName>
</protein>
<evidence type="ECO:0000313" key="2">
    <source>
        <dbReference type="EMBL" id="MFC6163100.1"/>
    </source>
</evidence>
<dbReference type="EMBL" id="JBHSSD010000002">
    <property type="protein sequence ID" value="MFC6163100.1"/>
    <property type="molecule type" value="Genomic_DNA"/>
</dbReference>
<gene>
    <name evidence="2" type="ORF">ACFP3T_00155</name>
</gene>